<keyword evidence="2" id="KW-0732">Signal</keyword>
<dbReference type="Pfam" id="PF03938">
    <property type="entry name" value="OmpH"/>
    <property type="match status" value="1"/>
</dbReference>
<protein>
    <submittedName>
        <fullName evidence="4">OmpH family outer membrane protein</fullName>
    </submittedName>
</protein>
<feature type="coiled-coil region" evidence="3">
    <location>
        <begin position="69"/>
        <end position="140"/>
    </location>
</feature>
<accession>A0A4R1BJX9</accession>
<dbReference type="SMART" id="SM00935">
    <property type="entry name" value="OmpH"/>
    <property type="match status" value="1"/>
</dbReference>
<dbReference type="SUPFAM" id="SSF111384">
    <property type="entry name" value="OmpH-like"/>
    <property type="match status" value="1"/>
</dbReference>
<dbReference type="InterPro" id="IPR005632">
    <property type="entry name" value="Chaperone_Skp"/>
</dbReference>
<sequence length="201" mass="23009">MKNGLLVLNLVLLVAVGVLFWLHFSKPAAVAAANLPQARTEGGTAGQCRIAYFEMDSIENAFSMVKDVKSELDRKEGQMRNELGRMEKEYRNKAQQYQAQAVNMNQTQSELAQRDMLQTQQVMQSREQQLKQEYQDLQMRKLQDVRSKIEAFLKEYNRNGAYSYIVSYEPGLIFFKDSAYNITGDLIKGLNAEYKTAATKK</sequence>
<name>A0A4R1BJX9_9BACT</name>
<evidence type="ECO:0000313" key="4">
    <source>
        <dbReference type="EMBL" id="TCJ17606.1"/>
    </source>
</evidence>
<proteinExistence type="inferred from homology"/>
<dbReference type="InterPro" id="IPR024930">
    <property type="entry name" value="Skp_dom_sf"/>
</dbReference>
<organism evidence="4 5">
    <name type="scientific">Flaviaesturariibacter flavus</name>
    <dbReference type="NCBI Taxonomy" id="2502780"/>
    <lineage>
        <taxon>Bacteria</taxon>
        <taxon>Pseudomonadati</taxon>
        <taxon>Bacteroidota</taxon>
        <taxon>Chitinophagia</taxon>
        <taxon>Chitinophagales</taxon>
        <taxon>Chitinophagaceae</taxon>
        <taxon>Flaviaestuariibacter</taxon>
    </lineage>
</organism>
<evidence type="ECO:0000256" key="2">
    <source>
        <dbReference type="ARBA" id="ARBA00022729"/>
    </source>
</evidence>
<dbReference type="Gene3D" id="3.30.910.20">
    <property type="entry name" value="Skp domain"/>
    <property type="match status" value="1"/>
</dbReference>
<evidence type="ECO:0000256" key="3">
    <source>
        <dbReference type="SAM" id="Coils"/>
    </source>
</evidence>
<dbReference type="GO" id="GO:0005829">
    <property type="term" value="C:cytosol"/>
    <property type="evidence" value="ECO:0007669"/>
    <property type="project" value="TreeGrafter"/>
</dbReference>
<dbReference type="Proteomes" id="UP000295334">
    <property type="component" value="Unassembled WGS sequence"/>
</dbReference>
<evidence type="ECO:0000313" key="5">
    <source>
        <dbReference type="Proteomes" id="UP000295334"/>
    </source>
</evidence>
<dbReference type="GO" id="GO:0051082">
    <property type="term" value="F:unfolded protein binding"/>
    <property type="evidence" value="ECO:0007669"/>
    <property type="project" value="InterPro"/>
</dbReference>
<keyword evidence="3" id="KW-0175">Coiled coil</keyword>
<dbReference type="EMBL" id="SJZI01000008">
    <property type="protein sequence ID" value="TCJ17606.1"/>
    <property type="molecule type" value="Genomic_DNA"/>
</dbReference>
<dbReference type="AlphaFoldDB" id="A0A4R1BJX9"/>
<dbReference type="OrthoDB" id="1493259at2"/>
<comment type="caution">
    <text evidence="4">The sequence shown here is derived from an EMBL/GenBank/DDBJ whole genome shotgun (WGS) entry which is preliminary data.</text>
</comment>
<dbReference type="GO" id="GO:0050821">
    <property type="term" value="P:protein stabilization"/>
    <property type="evidence" value="ECO:0007669"/>
    <property type="project" value="TreeGrafter"/>
</dbReference>
<comment type="similarity">
    <text evidence="1">Belongs to the Skp family.</text>
</comment>
<dbReference type="PANTHER" id="PTHR35089">
    <property type="entry name" value="CHAPERONE PROTEIN SKP"/>
    <property type="match status" value="1"/>
</dbReference>
<reference evidence="4 5" key="1">
    <citation type="submission" date="2019-03" db="EMBL/GenBank/DDBJ databases">
        <authorList>
            <person name="Kim M.K.M."/>
        </authorList>
    </citation>
    <scope>NUCLEOTIDE SEQUENCE [LARGE SCALE GENOMIC DNA]</scope>
    <source>
        <strain evidence="4 5">17J68-12</strain>
    </source>
</reference>
<keyword evidence="5" id="KW-1185">Reference proteome</keyword>
<dbReference type="RefSeq" id="WP_131447581.1">
    <property type="nucleotide sequence ID" value="NZ_SJZI01000008.1"/>
</dbReference>
<evidence type="ECO:0000256" key="1">
    <source>
        <dbReference type="ARBA" id="ARBA00009091"/>
    </source>
</evidence>
<dbReference type="PANTHER" id="PTHR35089:SF1">
    <property type="entry name" value="CHAPERONE PROTEIN SKP"/>
    <property type="match status" value="1"/>
</dbReference>
<gene>
    <name evidence="4" type="ORF">EPD60_05270</name>
</gene>